<dbReference type="AlphaFoldDB" id="A0A5M8QKK8"/>
<evidence type="ECO:0000259" key="2">
    <source>
        <dbReference type="Pfam" id="PF05168"/>
    </source>
</evidence>
<keyword evidence="4" id="KW-1185">Reference proteome</keyword>
<dbReference type="Gene3D" id="1.20.120.330">
    <property type="entry name" value="Nucleotidyltransferases domain 2"/>
    <property type="match status" value="1"/>
</dbReference>
<protein>
    <submittedName>
        <fullName evidence="3">HEPN domain-containing protein</fullName>
    </submittedName>
</protein>
<evidence type="ECO:0000313" key="3">
    <source>
        <dbReference type="EMBL" id="KAA6436645.1"/>
    </source>
</evidence>
<comment type="caution">
    <text evidence="3">The sequence shown here is derived from an EMBL/GenBank/DDBJ whole genome shotgun (WGS) entry which is preliminary data.</text>
</comment>
<dbReference type="InterPro" id="IPR007842">
    <property type="entry name" value="HEPN_dom"/>
</dbReference>
<dbReference type="PANTHER" id="PTHR36565:SF1">
    <property type="entry name" value="UPF0332 PROTEIN TM_1000"/>
    <property type="match status" value="1"/>
</dbReference>
<reference evidence="3 4" key="1">
    <citation type="submission" date="2019-05" db="EMBL/GenBank/DDBJ databases">
        <authorList>
            <person name="Qu J.-H."/>
        </authorList>
    </citation>
    <scope>NUCLEOTIDE SEQUENCE [LARGE SCALE GENOMIC DNA]</scope>
    <source>
        <strain evidence="3 4">NS28</strain>
    </source>
</reference>
<dbReference type="RefSeq" id="WP_139013967.1">
    <property type="nucleotide sequence ID" value="NZ_VBSN01000066.1"/>
</dbReference>
<evidence type="ECO:0000313" key="4">
    <source>
        <dbReference type="Proteomes" id="UP000323994"/>
    </source>
</evidence>
<dbReference type="Proteomes" id="UP000323994">
    <property type="component" value="Unassembled WGS sequence"/>
</dbReference>
<organism evidence="3 4">
    <name type="scientific">Dyadobacter flavalbus</name>
    <dbReference type="NCBI Taxonomy" id="2579942"/>
    <lineage>
        <taxon>Bacteria</taxon>
        <taxon>Pseudomonadati</taxon>
        <taxon>Bacteroidota</taxon>
        <taxon>Cytophagia</taxon>
        <taxon>Cytophagales</taxon>
        <taxon>Spirosomataceae</taxon>
        <taxon>Dyadobacter</taxon>
    </lineage>
</organism>
<proteinExistence type="inferred from homology"/>
<dbReference type="InterPro" id="IPR052226">
    <property type="entry name" value="UPF0332_toxin"/>
</dbReference>
<dbReference type="OrthoDB" id="963530at2"/>
<name>A0A5M8QKK8_9BACT</name>
<dbReference type="EMBL" id="VBSN01000066">
    <property type="protein sequence ID" value="KAA6436645.1"/>
    <property type="molecule type" value="Genomic_DNA"/>
</dbReference>
<dbReference type="Pfam" id="PF05168">
    <property type="entry name" value="HEPN"/>
    <property type="match status" value="1"/>
</dbReference>
<feature type="domain" description="HEPN" evidence="2">
    <location>
        <begin position="7"/>
        <end position="119"/>
    </location>
</feature>
<accession>A0A5M8QKK8</accession>
<evidence type="ECO:0000256" key="1">
    <source>
        <dbReference type="ARBA" id="ARBA00038248"/>
    </source>
</evidence>
<gene>
    <name evidence="3" type="ORF">FEM33_21110</name>
</gene>
<sequence>MNDHTLEDIVNKVKMFLNEAQHLMTCEGYYGVMSRAYYAMFHSMQALLYIRNIEAKSHKGAHNAFHKEFISTQIIAKEHGLALKRSFEKRQFSDYDYDEVSQEDAKESLDDAARFVEAVIQYLKENNHLQ</sequence>
<comment type="similarity">
    <text evidence="1">Belongs to the UPF0332 family.</text>
</comment>
<dbReference type="PANTHER" id="PTHR36565">
    <property type="entry name" value="UPF0332 PROTEIN TM_1000"/>
    <property type="match status" value="1"/>
</dbReference>